<dbReference type="Proteomes" id="UP000515734">
    <property type="component" value="Chromosome"/>
</dbReference>
<evidence type="ECO:0000313" key="1">
    <source>
        <dbReference type="EMBL" id="BCI51611.1"/>
    </source>
</evidence>
<evidence type="ECO:0000313" key="2">
    <source>
        <dbReference type="Proteomes" id="UP000515734"/>
    </source>
</evidence>
<organism evidence="1 2">
    <name type="scientific">Mycolicibacterium litorale</name>
    <dbReference type="NCBI Taxonomy" id="758802"/>
    <lineage>
        <taxon>Bacteria</taxon>
        <taxon>Bacillati</taxon>
        <taxon>Actinomycetota</taxon>
        <taxon>Actinomycetes</taxon>
        <taxon>Mycobacteriales</taxon>
        <taxon>Mycobacteriaceae</taxon>
        <taxon>Mycolicibacterium</taxon>
    </lineage>
</organism>
<sequence length="160" mass="18009">MVGFSRLERNWVEWTGMARMNGVSISTQCEDCEILFTADDQSFHLRRDTDWWVVDKVDDRNQRHNSLARFSAFDLAEKYLIWRWSSVTRSAIGAKPLGARLQSLGMAPNVDAIPTDREGAVELRTSDGSAVVPRSTATIFSHLMSKSVDEVERMAKDGVA</sequence>
<gene>
    <name evidence="1" type="ORF">NIIDNTM18_08890</name>
</gene>
<reference evidence="1 2" key="1">
    <citation type="submission" date="2020-07" db="EMBL/GenBank/DDBJ databases">
        <title>Complete genome sequence of Mycolicibacterium litorale like strain isolated from cardiac implantable electronic device infection.</title>
        <authorList>
            <person name="Fukano H."/>
            <person name="Miyama H."/>
            <person name="Hoshino Y."/>
        </authorList>
    </citation>
    <scope>NUCLEOTIDE SEQUENCE [LARGE SCALE GENOMIC DNA]</scope>
    <source>
        <strain evidence="1 2">NIIDNTM18</strain>
    </source>
</reference>
<protein>
    <submittedName>
        <fullName evidence="1">Uncharacterized protein</fullName>
    </submittedName>
</protein>
<proteinExistence type="predicted"/>
<accession>A0A6S6P228</accession>
<dbReference type="AlphaFoldDB" id="A0A6S6P228"/>
<dbReference type="EMBL" id="AP023287">
    <property type="protein sequence ID" value="BCI51611.1"/>
    <property type="molecule type" value="Genomic_DNA"/>
</dbReference>
<name>A0A6S6P228_9MYCO</name>